<dbReference type="PIRSF" id="PIRSF016838">
    <property type="entry name" value="PafC"/>
    <property type="match status" value="1"/>
</dbReference>
<feature type="domain" description="WYL" evidence="1">
    <location>
        <begin position="142"/>
        <end position="204"/>
    </location>
</feature>
<dbReference type="Pfam" id="PF25583">
    <property type="entry name" value="WCX"/>
    <property type="match status" value="1"/>
</dbReference>
<reference evidence="6 7" key="1">
    <citation type="submission" date="2020-08" db="EMBL/GenBank/DDBJ databases">
        <title>novel species in genus Corynebacterium.</title>
        <authorList>
            <person name="Zhang G."/>
        </authorList>
    </citation>
    <scope>NUCLEOTIDE SEQUENCE [LARGE SCALE GENOMIC DNA]</scope>
    <source>
        <strain evidence="5">Zg-917</strain>
        <strain evidence="6 7">zg-917</strain>
    </source>
</reference>
<feature type="domain" description="PafC HTH" evidence="2">
    <location>
        <begin position="9"/>
        <end position="122"/>
    </location>
</feature>
<dbReference type="PANTHER" id="PTHR34580:SF1">
    <property type="entry name" value="PROTEIN PAFC"/>
    <property type="match status" value="1"/>
</dbReference>
<dbReference type="Pfam" id="PF13280">
    <property type="entry name" value="WYL"/>
    <property type="match status" value="1"/>
</dbReference>
<evidence type="ECO:0000313" key="4">
    <source>
        <dbReference type="EMBL" id="MBC3178749.1"/>
    </source>
</evidence>
<name>A0A7H0JW48_9CORY</name>
<dbReference type="PANTHER" id="PTHR34580">
    <property type="match status" value="1"/>
</dbReference>
<dbReference type="KEGG" id="cluj:IAU68_05910"/>
<feature type="domain" description="WCX" evidence="3">
    <location>
        <begin position="240"/>
        <end position="305"/>
    </location>
</feature>
<dbReference type="InterPro" id="IPR028349">
    <property type="entry name" value="PafC-like"/>
</dbReference>
<sequence length="310" mass="33922">MSADQQRQERVVRLLNLVAYASKHPDLTVMEIARDLGADPQQVRDDLDLLYMSGVGTGPGEMIELEHSWKGVRIIDDQGLTKPLRLTPAEASALLVLLDSLETMPGLVDARAVRSAAAKIRAVTKSSGIGDADHPADSSVAGTVADALSQKRQLAITYYSATSDTTSRRQVEPASLFHEDGNTYLRAAEAGEMKTFRLDRIREASLLDETSTASDTDFDSADPFGMAQQANAQLLIHPDATWLADYWDIDIESDDINSETGWVPATMRYGSGDWLVRFCLGQADRVRIVEPRELADELTARVDSALEALD</sequence>
<dbReference type="PROSITE" id="PS52050">
    <property type="entry name" value="WYL"/>
    <property type="match status" value="1"/>
</dbReference>
<accession>A0A7H0JW48</accession>
<proteinExistence type="predicted"/>
<dbReference type="Pfam" id="PF19187">
    <property type="entry name" value="HTH_PafC"/>
    <property type="match status" value="1"/>
</dbReference>
<dbReference type="Proteomes" id="UP000516235">
    <property type="component" value="Chromosome"/>
</dbReference>
<dbReference type="EMBL" id="CP061032">
    <property type="protein sequence ID" value="QNP89264.1"/>
    <property type="molecule type" value="Genomic_DNA"/>
</dbReference>
<organism evidence="5 6">
    <name type="scientific">Corynebacterium lujinxingii</name>
    <dbReference type="NCBI Taxonomy" id="2763010"/>
    <lineage>
        <taxon>Bacteria</taxon>
        <taxon>Bacillati</taxon>
        <taxon>Actinomycetota</taxon>
        <taxon>Actinomycetes</taxon>
        <taxon>Mycobacteriales</taxon>
        <taxon>Corynebacteriaceae</taxon>
        <taxon>Corynebacterium</taxon>
    </lineage>
</organism>
<protein>
    <submittedName>
        <fullName evidence="5">YafY family transcriptional regulator</fullName>
    </submittedName>
</protein>
<dbReference type="InterPro" id="IPR057727">
    <property type="entry name" value="WCX_dom"/>
</dbReference>
<dbReference type="InterPro" id="IPR026881">
    <property type="entry name" value="WYL_dom"/>
</dbReference>
<evidence type="ECO:0000313" key="7">
    <source>
        <dbReference type="Proteomes" id="UP000642876"/>
    </source>
</evidence>
<evidence type="ECO:0000259" key="1">
    <source>
        <dbReference type="Pfam" id="PF13280"/>
    </source>
</evidence>
<evidence type="ECO:0000313" key="6">
    <source>
        <dbReference type="Proteomes" id="UP000516235"/>
    </source>
</evidence>
<dbReference type="AlphaFoldDB" id="A0A7H0JW48"/>
<gene>
    <name evidence="4" type="ORF">H7348_05405</name>
    <name evidence="5" type="ORF">IAU68_05910</name>
</gene>
<dbReference type="InterPro" id="IPR043839">
    <property type="entry name" value="PafC_HTH"/>
</dbReference>
<keyword evidence="7" id="KW-1185">Reference proteome</keyword>
<dbReference type="InterPro" id="IPR051534">
    <property type="entry name" value="CBASS_pafABC_assoc_protein"/>
</dbReference>
<dbReference type="EMBL" id="JACMYE010000004">
    <property type="protein sequence ID" value="MBC3178749.1"/>
    <property type="molecule type" value="Genomic_DNA"/>
</dbReference>
<dbReference type="Proteomes" id="UP000642876">
    <property type="component" value="Unassembled WGS sequence"/>
</dbReference>
<evidence type="ECO:0000259" key="2">
    <source>
        <dbReference type="Pfam" id="PF19187"/>
    </source>
</evidence>
<evidence type="ECO:0000313" key="5">
    <source>
        <dbReference type="EMBL" id="QNP89264.1"/>
    </source>
</evidence>
<evidence type="ECO:0000259" key="3">
    <source>
        <dbReference type="Pfam" id="PF25583"/>
    </source>
</evidence>
<dbReference type="RefSeq" id="WP_171193971.1">
    <property type="nucleotide sequence ID" value="NZ_CP061032.1"/>
</dbReference>